<proteinExistence type="predicted"/>
<reference evidence="1" key="1">
    <citation type="submission" date="2019-10" db="EMBL/GenBank/DDBJ databases">
        <title>Draft genome sequence of Panacibacter sp. KCS-6.</title>
        <authorList>
            <person name="Yim K.J."/>
        </authorList>
    </citation>
    <scope>NUCLEOTIDE SEQUENCE</scope>
    <source>
        <strain evidence="1">KCS-6</strain>
    </source>
</reference>
<protein>
    <submittedName>
        <fullName evidence="1">Transposase</fullName>
    </submittedName>
</protein>
<evidence type="ECO:0000313" key="2">
    <source>
        <dbReference type="Proteomes" id="UP000598971"/>
    </source>
</evidence>
<sequence>MKGRNSNLIQLRNEYLIKRYYYWYELERKRTDDVLDILSEKEIFLDRDYILTLIRQNGILLKQLKQSKPNAKRLETFTFCYQNNQGKATTYALESN</sequence>
<dbReference type="RefSeq" id="WP_171606461.1">
    <property type="nucleotide sequence ID" value="NZ_WHPF01000002.1"/>
</dbReference>
<dbReference type="EMBL" id="WHPF01000002">
    <property type="protein sequence ID" value="NNV54544.1"/>
    <property type="molecule type" value="Genomic_DNA"/>
</dbReference>
<evidence type="ECO:0000313" key="1">
    <source>
        <dbReference type="EMBL" id="NNV54544.1"/>
    </source>
</evidence>
<comment type="caution">
    <text evidence="1">The sequence shown here is derived from an EMBL/GenBank/DDBJ whole genome shotgun (WGS) entry which is preliminary data.</text>
</comment>
<keyword evidence="2" id="KW-1185">Reference proteome</keyword>
<dbReference type="Proteomes" id="UP000598971">
    <property type="component" value="Unassembled WGS sequence"/>
</dbReference>
<name>A0A8J8JTE3_9BACT</name>
<accession>A0A8J8JTE3</accession>
<dbReference type="AlphaFoldDB" id="A0A8J8JTE3"/>
<gene>
    <name evidence="1" type="ORF">GD597_03660</name>
</gene>
<organism evidence="1 2">
    <name type="scientific">Limnovirga soli</name>
    <dbReference type="NCBI Taxonomy" id="2656915"/>
    <lineage>
        <taxon>Bacteria</taxon>
        <taxon>Pseudomonadati</taxon>
        <taxon>Bacteroidota</taxon>
        <taxon>Chitinophagia</taxon>
        <taxon>Chitinophagales</taxon>
        <taxon>Chitinophagaceae</taxon>
        <taxon>Limnovirga</taxon>
    </lineage>
</organism>